<accession>A9WDU9</accession>
<dbReference type="InterPro" id="IPR036689">
    <property type="entry name" value="ESAT-6-like_sf"/>
</dbReference>
<evidence type="ECO:0000313" key="2">
    <source>
        <dbReference type="EMBL" id="ABY35108.1"/>
    </source>
</evidence>
<dbReference type="Gene3D" id="1.10.287.1060">
    <property type="entry name" value="ESAT-6-like"/>
    <property type="match status" value="1"/>
</dbReference>
<dbReference type="KEGG" id="cau:Caur_1893"/>
<evidence type="ECO:0000313" key="3">
    <source>
        <dbReference type="Proteomes" id="UP000002008"/>
    </source>
</evidence>
<dbReference type="PATRIC" id="fig|324602.8.peg.2162"/>
<dbReference type="SUPFAM" id="SSF140453">
    <property type="entry name" value="EsxAB dimer-like"/>
    <property type="match status" value="1"/>
</dbReference>
<dbReference type="HOGENOM" id="CLU_806278_0_0_0"/>
<evidence type="ECO:0000256" key="1">
    <source>
        <dbReference type="SAM" id="MobiDB-lite"/>
    </source>
</evidence>
<reference evidence="3" key="1">
    <citation type="journal article" date="2011" name="BMC Genomics">
        <title>Complete genome sequence of the filamentous anoxygenic phototrophic bacterium Chloroflexus aurantiacus.</title>
        <authorList>
            <person name="Tang K.H."/>
            <person name="Barry K."/>
            <person name="Chertkov O."/>
            <person name="Dalin E."/>
            <person name="Han C.S."/>
            <person name="Hauser L.J."/>
            <person name="Honchak B.M."/>
            <person name="Karbach L.E."/>
            <person name="Land M.L."/>
            <person name="Lapidus A."/>
            <person name="Larimer F.W."/>
            <person name="Mikhailova N."/>
            <person name="Pitluck S."/>
            <person name="Pierson B.K."/>
            <person name="Blankenship R.E."/>
        </authorList>
    </citation>
    <scope>NUCLEOTIDE SEQUENCE [LARGE SCALE GENOMIC DNA]</scope>
    <source>
        <strain evidence="3">ATCC 29366 / DSM 635 / J-10-fl</strain>
    </source>
</reference>
<dbReference type="Gene3D" id="3.90.1720.10">
    <property type="entry name" value="endopeptidase domain like (from Nostoc punctiforme)"/>
    <property type="match status" value="1"/>
</dbReference>
<dbReference type="Proteomes" id="UP000002008">
    <property type="component" value="Chromosome"/>
</dbReference>
<dbReference type="EnsemblBacteria" id="ABY35108">
    <property type="protein sequence ID" value="ABY35108"/>
    <property type="gene ID" value="Caur_1893"/>
</dbReference>
<protein>
    <submittedName>
        <fullName evidence="2">Uncharacterized protein</fullName>
    </submittedName>
</protein>
<organism evidence="2 3">
    <name type="scientific">Chloroflexus aurantiacus (strain ATCC 29366 / DSM 635 / J-10-fl)</name>
    <dbReference type="NCBI Taxonomy" id="324602"/>
    <lineage>
        <taxon>Bacteria</taxon>
        <taxon>Bacillati</taxon>
        <taxon>Chloroflexota</taxon>
        <taxon>Chloroflexia</taxon>
        <taxon>Chloroflexales</taxon>
        <taxon>Chloroflexineae</taxon>
        <taxon>Chloroflexaceae</taxon>
        <taxon>Chloroflexus</taxon>
    </lineage>
</organism>
<proteinExistence type="predicted"/>
<dbReference type="InParanoid" id="A9WDU9"/>
<dbReference type="RefSeq" id="WP_012257762.1">
    <property type="nucleotide sequence ID" value="NC_010175.1"/>
</dbReference>
<dbReference type="EMBL" id="CP000909">
    <property type="protein sequence ID" value="ABY35108.1"/>
    <property type="molecule type" value="Genomic_DNA"/>
</dbReference>
<gene>
    <name evidence="2" type="ordered locus">Caur_1893</name>
</gene>
<feature type="region of interest" description="Disordered" evidence="1">
    <location>
        <begin position="86"/>
        <end position="129"/>
    </location>
</feature>
<dbReference type="AlphaFoldDB" id="A9WDU9"/>
<name>A9WDU9_CHLAA</name>
<keyword evidence="3" id="KW-1185">Reference proteome</keyword>
<dbReference type="eggNOG" id="COG4842">
    <property type="taxonomic scope" value="Bacteria"/>
</dbReference>
<dbReference type="eggNOG" id="COG3409">
    <property type="taxonomic scope" value="Bacteria"/>
</dbReference>
<sequence length="343" mass="36442">MATIQADIDALRATLNALRQGSSSIENAFAQATQAMTALQSGPWAGNHRQQVEAAWERIRSQYTTLCETLGQLTRRTEQFTNALEEAGSRFGDGSSAGRNISGSERMTPIPETPATPPETAPEPTPAPATGALPPILNERIRLSNGSEILVSQLDGRTPVAGMDSTYGKPGQLPLDAPITSAPGNRHPELYAAVINQFGVAGNPRYASDNYTYCNTFAGDVMRVMGVPLPTKTELGTGVPGDRATVNAADLNRWLTTQASAHGWREVDPSTPEGLRLLKEHVNAGKPALASDPGHVAVIRPGQQGDSVADLRIAQAGGMNINDVRLGNAGLGSSFRPRYFIHE</sequence>
<feature type="compositionally biased region" description="Pro residues" evidence="1">
    <location>
        <begin position="111"/>
        <end position="127"/>
    </location>
</feature>